<dbReference type="EMBL" id="LAZR01030588">
    <property type="protein sequence ID" value="KKL56160.1"/>
    <property type="molecule type" value="Genomic_DNA"/>
</dbReference>
<comment type="caution">
    <text evidence="1">The sequence shown here is derived from an EMBL/GenBank/DDBJ whole genome shotgun (WGS) entry which is preliminary data.</text>
</comment>
<accession>A0A0F9FFX2</accession>
<evidence type="ECO:0000313" key="1">
    <source>
        <dbReference type="EMBL" id="KKL56160.1"/>
    </source>
</evidence>
<gene>
    <name evidence="1" type="ORF">LCGC14_2248160</name>
</gene>
<name>A0A0F9FFX2_9ZZZZ</name>
<feature type="non-terminal residue" evidence="1">
    <location>
        <position position="1"/>
    </location>
</feature>
<sequence>IKITDWVSALDFSTYAFQKNTKRPIDYLKGFHGGHKVKDISLSMSISLSHVVFKSIILIEALKTNGNFTYTAEVILVKQDRKRCLAHESGDWGVDPNSFKVLGVIQNKEPLTQPKKTTVSRRTRKK</sequence>
<dbReference type="AlphaFoldDB" id="A0A0F9FFX2"/>
<organism evidence="1">
    <name type="scientific">marine sediment metagenome</name>
    <dbReference type="NCBI Taxonomy" id="412755"/>
    <lineage>
        <taxon>unclassified sequences</taxon>
        <taxon>metagenomes</taxon>
        <taxon>ecological metagenomes</taxon>
    </lineage>
</organism>
<reference evidence="1" key="1">
    <citation type="journal article" date="2015" name="Nature">
        <title>Complex archaea that bridge the gap between prokaryotes and eukaryotes.</title>
        <authorList>
            <person name="Spang A."/>
            <person name="Saw J.H."/>
            <person name="Jorgensen S.L."/>
            <person name="Zaremba-Niedzwiedzka K."/>
            <person name="Martijn J."/>
            <person name="Lind A.E."/>
            <person name="van Eijk R."/>
            <person name="Schleper C."/>
            <person name="Guy L."/>
            <person name="Ettema T.J."/>
        </authorList>
    </citation>
    <scope>NUCLEOTIDE SEQUENCE</scope>
</reference>
<proteinExistence type="predicted"/>
<protein>
    <submittedName>
        <fullName evidence="1">Uncharacterized protein</fullName>
    </submittedName>
</protein>